<gene>
    <name evidence="1" type="ORF">M2650_16085</name>
</gene>
<organism evidence="1 2">
    <name type="scientific">Luteimonas galliterrae</name>
    <dbReference type="NCBI Taxonomy" id="2940486"/>
    <lineage>
        <taxon>Bacteria</taxon>
        <taxon>Pseudomonadati</taxon>
        <taxon>Pseudomonadota</taxon>
        <taxon>Gammaproteobacteria</taxon>
        <taxon>Lysobacterales</taxon>
        <taxon>Lysobacteraceae</taxon>
        <taxon>Luteimonas</taxon>
    </lineage>
</organism>
<dbReference type="RefSeq" id="WP_249476178.1">
    <property type="nucleotide sequence ID" value="NZ_JAMBEP010000006.1"/>
</dbReference>
<keyword evidence="2" id="KW-1185">Reference proteome</keyword>
<evidence type="ECO:0008006" key="3">
    <source>
        <dbReference type="Google" id="ProtNLM"/>
    </source>
</evidence>
<dbReference type="Proteomes" id="UP001431217">
    <property type="component" value="Unassembled WGS sequence"/>
</dbReference>
<sequence length="223" mass="24401">MATDKLVPPKQSKGDTLHALAKAGLSAVPIIGGPSVELFQHVVQPPLEKRRIEWMAYVGEKLVELEQRGVDIQQLSENEEFVSAVLHASQLAVRTHRQEKREALRNALFNIASGKAPEESLQQIFLEYIDSFTELHVQLLKFFQQPPGSANVMMGALSSVIEQGIPGLRGKGQVYGQVWNDLVARGLVGNVGLQVMMTGHGLAEKRTTPLGDAFLAFISEPAL</sequence>
<dbReference type="EMBL" id="JAMBEP010000006">
    <property type="protein sequence ID" value="MCL1636142.1"/>
    <property type="molecule type" value="Genomic_DNA"/>
</dbReference>
<comment type="caution">
    <text evidence="1">The sequence shown here is derived from an EMBL/GenBank/DDBJ whole genome shotgun (WGS) entry which is preliminary data.</text>
</comment>
<reference evidence="1 2" key="1">
    <citation type="submission" date="2022-05" db="EMBL/GenBank/DDBJ databases">
        <title>Luteimonas sp. SX5, whole genome shotgun sequencing project.</title>
        <authorList>
            <person name="Zhao G."/>
            <person name="Shen L."/>
        </authorList>
    </citation>
    <scope>NUCLEOTIDE SEQUENCE [LARGE SCALE GENOMIC DNA]</scope>
    <source>
        <strain evidence="1 2">SX5</strain>
    </source>
</reference>
<evidence type="ECO:0000313" key="2">
    <source>
        <dbReference type="Proteomes" id="UP001431217"/>
    </source>
</evidence>
<proteinExistence type="predicted"/>
<protein>
    <recommendedName>
        <fullName evidence="3">DUF4393 domain-containing protein</fullName>
    </recommendedName>
</protein>
<evidence type="ECO:0000313" key="1">
    <source>
        <dbReference type="EMBL" id="MCL1636142.1"/>
    </source>
</evidence>
<name>A0ABT0MMQ5_9GAMM</name>
<accession>A0ABT0MMQ5</accession>